<dbReference type="EMBL" id="MK814736">
    <property type="protein sequence ID" value="QCI08687.1"/>
    <property type="molecule type" value="Genomic_DNA"/>
</dbReference>
<accession>A0A4D6WYF3</accession>
<proteinExistence type="predicted"/>
<organism evidence="2">
    <name type="scientific">Sphondylothamnion multifidum</name>
    <dbReference type="NCBI Taxonomy" id="193186"/>
    <lineage>
        <taxon>Eukaryota</taxon>
        <taxon>Rhodophyta</taxon>
        <taxon>Florideophyceae</taxon>
        <taxon>Rhodymeniophycidae</taxon>
        <taxon>Ceramiales</taxon>
        <taxon>Ceramiaceae</taxon>
        <taxon>Sphondylothamnion</taxon>
    </lineage>
</organism>
<name>A0A4D6WYF3_9FLOR</name>
<dbReference type="InterPro" id="IPR017077">
    <property type="entry name" value="Uncharacterised_Ycf55_algae"/>
</dbReference>
<protein>
    <submittedName>
        <fullName evidence="2">Uncharacterized protein</fullName>
    </submittedName>
</protein>
<feature type="transmembrane region" description="Helical" evidence="1">
    <location>
        <begin position="249"/>
        <end position="272"/>
    </location>
</feature>
<gene>
    <name evidence="2" type="primary">ycf55</name>
</gene>
<keyword evidence="1" id="KW-1133">Transmembrane helix</keyword>
<reference evidence="2" key="2">
    <citation type="submission" date="2019-04" db="EMBL/GenBank/DDBJ databases">
        <authorList>
            <person name="Pasella M."/>
        </authorList>
    </citation>
    <scope>NUCLEOTIDE SEQUENCE</scope>
    <source>
        <strain evidence="2">PD2995</strain>
    </source>
</reference>
<dbReference type="PIRSF" id="PIRSF036962">
    <property type="entry name" value="UCP036962_SignTr_Ycf55"/>
    <property type="match status" value="1"/>
</dbReference>
<dbReference type="AlphaFoldDB" id="A0A4D6WYF3"/>
<dbReference type="InterPro" id="IPR022552">
    <property type="entry name" value="UPF_Ycf55"/>
</dbReference>
<feature type="transmembrane region" description="Helical" evidence="1">
    <location>
        <begin position="292"/>
        <end position="313"/>
    </location>
</feature>
<keyword evidence="2" id="KW-0934">Plastid</keyword>
<reference evidence="2" key="1">
    <citation type="journal article" date="2019" name="Mol. Phylogenet. Evol.">
        <title>Morphological evolution and classification of the red algal order Ceramiales inferred using plastid phylogenomics.</title>
        <authorList>
            <person name="Diaz-Tapia P."/>
            <person name="Pasella M.M."/>
            <person name="Verbruggen H."/>
            <person name="Maggs C.A."/>
        </authorList>
    </citation>
    <scope>NUCLEOTIDE SEQUENCE</scope>
    <source>
        <strain evidence="2">PD2995</strain>
    </source>
</reference>
<geneLocation type="plastid" evidence="2"/>
<sequence length="318" mass="37435">MIKYWPDKPGIKLNNAVVNLFVATHQKLKQNLYNKTYHYLYSDILDDVTKYKLLSTILKELEILILDITELNIDINEINKLQNKILYNFINTSCKAFIKTIQKSCININEIEKHTYRDILIDENLLIQPLLIYLIFGSSNINNTVFIFNTKKTPTEHVIIIFENFIIQVSNSIIYKILNQFKSIEKITYFLKKNNLCNSNYLSARSIILIMNQLIWQNFLQEYLYQPKAIYSARYQVWLISSKGLITKYIYLLRLDTLLTLSIGKSSILLFIEILDIIIPKIEKLLLNISKYLLYITMNIFGNSILLIIRALINYLNH</sequence>
<dbReference type="Pfam" id="PF12452">
    <property type="entry name" value="DUF3685"/>
    <property type="match status" value="1"/>
</dbReference>
<keyword evidence="1" id="KW-0472">Membrane</keyword>
<keyword evidence="1" id="KW-0812">Transmembrane</keyword>
<evidence type="ECO:0000256" key="1">
    <source>
        <dbReference type="SAM" id="Phobius"/>
    </source>
</evidence>
<evidence type="ECO:0000313" key="2">
    <source>
        <dbReference type="EMBL" id="QCI08687.1"/>
    </source>
</evidence>